<evidence type="ECO:0000313" key="2">
    <source>
        <dbReference type="Proteomes" id="UP001163321"/>
    </source>
</evidence>
<keyword evidence="2" id="KW-1185">Reference proteome</keyword>
<accession>A0ACC0WHF2</accession>
<organism evidence="1 2">
    <name type="scientific">Peronosclerospora sorghi</name>
    <dbReference type="NCBI Taxonomy" id="230839"/>
    <lineage>
        <taxon>Eukaryota</taxon>
        <taxon>Sar</taxon>
        <taxon>Stramenopiles</taxon>
        <taxon>Oomycota</taxon>
        <taxon>Peronosporomycetes</taxon>
        <taxon>Peronosporales</taxon>
        <taxon>Peronosporaceae</taxon>
        <taxon>Peronosclerospora</taxon>
    </lineage>
</organism>
<dbReference type="Proteomes" id="UP001163321">
    <property type="component" value="Chromosome 13"/>
</dbReference>
<gene>
    <name evidence="1" type="ORF">PsorP6_013399</name>
</gene>
<sequence>MAWTIGVDGYALASMADEEWKTRITSRPGSSDARKVTRLLLRHSVRNVLGFASFLGIFGGMSCTLEKARGKNDLLNPFIGGFTAGIAILPGETALISPSLILEIIRF</sequence>
<dbReference type="EMBL" id="CM047592">
    <property type="protein sequence ID" value="KAI9917510.1"/>
    <property type="molecule type" value="Genomic_DNA"/>
</dbReference>
<reference evidence="1 2" key="1">
    <citation type="journal article" date="2022" name="bioRxiv">
        <title>The genome of the oomycete Peronosclerospora sorghi, a cosmopolitan pathogen of maize and sorghum, is inflated with dispersed pseudogenes.</title>
        <authorList>
            <person name="Fletcher K."/>
            <person name="Martin F."/>
            <person name="Isakeit T."/>
            <person name="Cavanaugh K."/>
            <person name="Magill C."/>
            <person name="Michelmore R."/>
        </authorList>
    </citation>
    <scope>NUCLEOTIDE SEQUENCE [LARGE SCALE GENOMIC DNA]</scope>
    <source>
        <strain evidence="1">P6</strain>
    </source>
</reference>
<comment type="caution">
    <text evidence="1">The sequence shown here is derived from an EMBL/GenBank/DDBJ whole genome shotgun (WGS) entry which is preliminary data.</text>
</comment>
<proteinExistence type="predicted"/>
<name>A0ACC0WHF2_9STRA</name>
<evidence type="ECO:0000313" key="1">
    <source>
        <dbReference type="EMBL" id="KAI9917510.1"/>
    </source>
</evidence>
<protein>
    <submittedName>
        <fullName evidence="1">Uncharacterized protein</fullName>
    </submittedName>
</protein>